<comment type="caution">
    <text evidence="1">The sequence shown here is derived from an EMBL/GenBank/DDBJ whole genome shotgun (WGS) entry which is preliminary data.</text>
</comment>
<dbReference type="AlphaFoldDB" id="A0A9Q1BFS4"/>
<organism evidence="1 2">
    <name type="scientific">Holothuria leucospilota</name>
    <name type="common">Black long sea cucumber</name>
    <name type="synonym">Mertensiothuria leucospilota</name>
    <dbReference type="NCBI Taxonomy" id="206669"/>
    <lineage>
        <taxon>Eukaryota</taxon>
        <taxon>Metazoa</taxon>
        <taxon>Echinodermata</taxon>
        <taxon>Eleutherozoa</taxon>
        <taxon>Echinozoa</taxon>
        <taxon>Holothuroidea</taxon>
        <taxon>Aspidochirotacea</taxon>
        <taxon>Aspidochirotida</taxon>
        <taxon>Holothuriidae</taxon>
        <taxon>Holothuria</taxon>
    </lineage>
</organism>
<evidence type="ECO:0000313" key="1">
    <source>
        <dbReference type="EMBL" id="KAJ8022997.1"/>
    </source>
</evidence>
<accession>A0A9Q1BFS4</accession>
<evidence type="ECO:0000313" key="2">
    <source>
        <dbReference type="Proteomes" id="UP001152320"/>
    </source>
</evidence>
<name>A0A9Q1BFS4_HOLLE</name>
<keyword evidence="2" id="KW-1185">Reference proteome</keyword>
<proteinExistence type="predicted"/>
<sequence length="117" mass="13345">MRLINSPANNIQIATSSLETGRFRCTLASHFREITLYRKIHVPYTPAIRQTHSDYDCKTEAKMSSPDLVISIQKPHDLHSLLHSYKTRLTRITPYAGRTIYQLINVLFLARAADSCA</sequence>
<dbReference type="EMBL" id="JAIZAY010000020">
    <property type="protein sequence ID" value="KAJ8022997.1"/>
    <property type="molecule type" value="Genomic_DNA"/>
</dbReference>
<dbReference type="Proteomes" id="UP001152320">
    <property type="component" value="Chromosome 20"/>
</dbReference>
<reference evidence="1" key="1">
    <citation type="submission" date="2021-10" db="EMBL/GenBank/DDBJ databases">
        <title>Tropical sea cucumber genome reveals ecological adaptation and Cuvierian tubules defense mechanism.</title>
        <authorList>
            <person name="Chen T."/>
        </authorList>
    </citation>
    <scope>NUCLEOTIDE SEQUENCE</scope>
    <source>
        <strain evidence="1">Nanhai2018</strain>
        <tissue evidence="1">Muscle</tissue>
    </source>
</reference>
<protein>
    <submittedName>
        <fullName evidence="1">Uncharacterized protein</fullName>
    </submittedName>
</protein>
<gene>
    <name evidence="1" type="ORF">HOLleu_38051</name>
</gene>